<keyword evidence="1" id="KW-0812">Transmembrane</keyword>
<dbReference type="AlphaFoldDB" id="A0A9X2NI58"/>
<feature type="transmembrane region" description="Helical" evidence="1">
    <location>
        <begin position="183"/>
        <end position="203"/>
    </location>
</feature>
<dbReference type="Pfam" id="PF17197">
    <property type="entry name" value="DUF5134"/>
    <property type="match status" value="1"/>
</dbReference>
<feature type="transmembrane region" description="Helical" evidence="1">
    <location>
        <begin position="6"/>
        <end position="27"/>
    </location>
</feature>
<dbReference type="EMBL" id="JAMXQV010000022">
    <property type="protein sequence ID" value="MCR6487881.1"/>
    <property type="molecule type" value="Genomic_DNA"/>
</dbReference>
<name>A0A9X2NI58_9PSEU</name>
<keyword evidence="1" id="KW-1133">Transmembrane helix</keyword>
<evidence type="ECO:0000256" key="1">
    <source>
        <dbReference type="SAM" id="Phobius"/>
    </source>
</evidence>
<reference evidence="2" key="1">
    <citation type="submission" date="2022-06" db="EMBL/GenBank/DDBJ databases">
        <title>Amycolatopsis iheyaensis sp. nov., a new species of the genus Amycolatopsis isolated from soil in Iheya island, Japan.</title>
        <authorList>
            <person name="Ngamcharungchit C."/>
            <person name="Kanto H."/>
            <person name="Take A."/>
            <person name="Intra B."/>
            <person name="Matsumoto A."/>
            <person name="Panbangred W."/>
            <person name="Inahashi Y."/>
        </authorList>
    </citation>
    <scope>NUCLEOTIDE SEQUENCE</scope>
    <source>
        <strain evidence="2">OK19-0408</strain>
    </source>
</reference>
<sequence length="204" mass="21165">MITAEGLRWILTAMFALTGAFCAYRCLRQGTAAERAGDVLHVVMCVAMVAMAWPATMSIARWPQTVFFVLAAVWFAVVAGTGAAHADHGGRRVAVYHVVMMAAMAWMVFVMPRAMSGMAGPGGTMEMAGHEGMAMPVSGAAGSTPADVTTVALVLVAVFVVAGLVFLSRAIDDARASRPPLRSLSGGANGVMALGMGLMLLTMA</sequence>
<protein>
    <submittedName>
        <fullName evidence="2">DUF5134 domain-containing protein</fullName>
    </submittedName>
</protein>
<feature type="transmembrane region" description="Helical" evidence="1">
    <location>
        <begin position="66"/>
        <end position="86"/>
    </location>
</feature>
<keyword evidence="3" id="KW-1185">Reference proteome</keyword>
<dbReference type="RefSeq" id="WP_257924450.1">
    <property type="nucleotide sequence ID" value="NZ_JAMXQV010000022.1"/>
</dbReference>
<keyword evidence="1" id="KW-0472">Membrane</keyword>
<gene>
    <name evidence="2" type="ORF">M8542_34155</name>
</gene>
<feature type="transmembrane region" description="Helical" evidence="1">
    <location>
        <begin position="151"/>
        <end position="171"/>
    </location>
</feature>
<evidence type="ECO:0000313" key="2">
    <source>
        <dbReference type="EMBL" id="MCR6487881.1"/>
    </source>
</evidence>
<accession>A0A9X2NI58</accession>
<evidence type="ECO:0000313" key="3">
    <source>
        <dbReference type="Proteomes" id="UP001144096"/>
    </source>
</evidence>
<proteinExistence type="predicted"/>
<dbReference type="Proteomes" id="UP001144096">
    <property type="component" value="Unassembled WGS sequence"/>
</dbReference>
<comment type="caution">
    <text evidence="2">The sequence shown here is derived from an EMBL/GenBank/DDBJ whole genome shotgun (WGS) entry which is preliminary data.</text>
</comment>
<feature type="transmembrane region" description="Helical" evidence="1">
    <location>
        <begin position="39"/>
        <end position="60"/>
    </location>
</feature>
<feature type="transmembrane region" description="Helical" evidence="1">
    <location>
        <begin position="93"/>
        <end position="111"/>
    </location>
</feature>
<dbReference type="InterPro" id="IPR033458">
    <property type="entry name" value="DUF5134"/>
</dbReference>
<organism evidence="2 3">
    <name type="scientific">Amycolatopsis iheyensis</name>
    <dbReference type="NCBI Taxonomy" id="2945988"/>
    <lineage>
        <taxon>Bacteria</taxon>
        <taxon>Bacillati</taxon>
        <taxon>Actinomycetota</taxon>
        <taxon>Actinomycetes</taxon>
        <taxon>Pseudonocardiales</taxon>
        <taxon>Pseudonocardiaceae</taxon>
        <taxon>Amycolatopsis</taxon>
    </lineage>
</organism>